<comment type="similarity">
    <text evidence="2 7">Belongs to the CSM3 family.</text>
</comment>
<dbReference type="RefSeq" id="XP_001417369.1">
    <property type="nucleotide sequence ID" value="XM_001417332.1"/>
</dbReference>
<comment type="function">
    <text evidence="7">Plays an important role in the control of DNA replication and the maintenance of replication fork stability.</text>
</comment>
<evidence type="ECO:0000313" key="10">
    <source>
        <dbReference type="EMBL" id="ABO95662.1"/>
    </source>
</evidence>
<comment type="subcellular location">
    <subcellularLocation>
        <location evidence="1 7">Nucleus</location>
    </subcellularLocation>
</comment>
<gene>
    <name evidence="10" type="ORF">OSTLU_92669</name>
</gene>
<dbReference type="PROSITE" id="PS50158">
    <property type="entry name" value="ZF_CCHC"/>
    <property type="match status" value="1"/>
</dbReference>
<reference evidence="10 11" key="1">
    <citation type="journal article" date="2007" name="Proc. Natl. Acad. Sci. U.S.A.">
        <title>The tiny eukaryote Ostreococcus provides genomic insights into the paradox of plankton speciation.</title>
        <authorList>
            <person name="Palenik B."/>
            <person name="Grimwood J."/>
            <person name="Aerts A."/>
            <person name="Rouze P."/>
            <person name="Salamov A."/>
            <person name="Putnam N."/>
            <person name="Dupont C."/>
            <person name="Jorgensen R."/>
            <person name="Derelle E."/>
            <person name="Rombauts S."/>
            <person name="Zhou K."/>
            <person name="Otillar R."/>
            <person name="Merchant S.S."/>
            <person name="Podell S."/>
            <person name="Gaasterland T."/>
            <person name="Napoli C."/>
            <person name="Gendler K."/>
            <person name="Manuell A."/>
            <person name="Tai V."/>
            <person name="Vallon O."/>
            <person name="Piganeau G."/>
            <person name="Jancek S."/>
            <person name="Heijde M."/>
            <person name="Jabbari K."/>
            <person name="Bowler C."/>
            <person name="Lohr M."/>
            <person name="Robbens S."/>
            <person name="Werner G."/>
            <person name="Dubchak I."/>
            <person name="Pazour G.J."/>
            <person name="Ren Q."/>
            <person name="Paulsen I."/>
            <person name="Delwiche C."/>
            <person name="Schmutz J."/>
            <person name="Rokhsar D."/>
            <person name="Van de Peer Y."/>
            <person name="Moreau H."/>
            <person name="Grigoriev I.V."/>
        </authorList>
    </citation>
    <scope>NUCLEOTIDE SEQUENCE [LARGE SCALE GENOMIC DNA]</scope>
    <source>
        <strain evidence="10 11">CCE9901</strain>
    </source>
</reference>
<dbReference type="GO" id="GO:0006974">
    <property type="term" value="P:DNA damage response"/>
    <property type="evidence" value="ECO:0007669"/>
    <property type="project" value="UniProtKB-KW"/>
</dbReference>
<feature type="compositionally biased region" description="Acidic residues" evidence="8">
    <location>
        <begin position="252"/>
        <end position="265"/>
    </location>
</feature>
<dbReference type="InterPro" id="IPR040038">
    <property type="entry name" value="TIPIN/Csm3/Swi3"/>
</dbReference>
<evidence type="ECO:0000313" key="11">
    <source>
        <dbReference type="Proteomes" id="UP000001568"/>
    </source>
</evidence>
<dbReference type="SMART" id="SM00343">
    <property type="entry name" value="ZnF_C2HC"/>
    <property type="match status" value="1"/>
</dbReference>
<keyword evidence="3 7" id="KW-0227">DNA damage</keyword>
<feature type="domain" description="CCHC-type" evidence="9">
    <location>
        <begin position="8"/>
        <end position="21"/>
    </location>
</feature>
<dbReference type="GO" id="GO:0003677">
    <property type="term" value="F:DNA binding"/>
    <property type="evidence" value="ECO:0007669"/>
    <property type="project" value="TreeGrafter"/>
</dbReference>
<dbReference type="HOGENOM" id="CLU_783872_0_0_1"/>
<evidence type="ECO:0000256" key="4">
    <source>
        <dbReference type="ARBA" id="ARBA00023242"/>
    </source>
</evidence>
<keyword evidence="11" id="KW-1185">Reference proteome</keyword>
<accession>A4RWQ4</accession>
<dbReference type="GeneID" id="5001573"/>
<dbReference type="GO" id="GO:0043111">
    <property type="term" value="P:replication fork arrest"/>
    <property type="evidence" value="ECO:0007669"/>
    <property type="project" value="TreeGrafter"/>
</dbReference>
<evidence type="ECO:0000256" key="2">
    <source>
        <dbReference type="ARBA" id="ARBA00006075"/>
    </source>
</evidence>
<evidence type="ECO:0000259" key="9">
    <source>
        <dbReference type="PROSITE" id="PS50158"/>
    </source>
</evidence>
<feature type="compositionally biased region" description="Basic and acidic residues" evidence="8">
    <location>
        <begin position="54"/>
        <end position="73"/>
    </location>
</feature>
<dbReference type="GO" id="GO:0000076">
    <property type="term" value="P:DNA replication checkpoint signaling"/>
    <property type="evidence" value="ECO:0007669"/>
    <property type="project" value="UniProtKB-UniRule"/>
</dbReference>
<dbReference type="Gramene" id="ABO95662">
    <property type="protein sequence ID" value="ABO95662"/>
    <property type="gene ID" value="OSTLU_92669"/>
</dbReference>
<protein>
    <recommendedName>
        <fullName evidence="9">CCHC-type domain-containing protein</fullName>
    </recommendedName>
</protein>
<keyword evidence="6" id="KW-0479">Metal-binding</keyword>
<dbReference type="GO" id="GO:0008270">
    <property type="term" value="F:zinc ion binding"/>
    <property type="evidence" value="ECO:0007669"/>
    <property type="project" value="UniProtKB-KW"/>
</dbReference>
<dbReference type="OrthoDB" id="437078at2759"/>
<keyword evidence="6" id="KW-0862">Zinc</keyword>
<proteinExistence type="inferred from homology"/>
<dbReference type="Pfam" id="PF00098">
    <property type="entry name" value="zf-CCHC"/>
    <property type="match status" value="1"/>
</dbReference>
<dbReference type="PANTHER" id="PTHR13220:SF11">
    <property type="entry name" value="TIMELESS-INTERACTING PROTEIN"/>
    <property type="match status" value="1"/>
</dbReference>
<dbReference type="Proteomes" id="UP000001568">
    <property type="component" value="Chromosome 4"/>
</dbReference>
<dbReference type="InterPro" id="IPR036875">
    <property type="entry name" value="Znf_CCHC_sf"/>
</dbReference>
<dbReference type="GO" id="GO:0031298">
    <property type="term" value="C:replication fork protection complex"/>
    <property type="evidence" value="ECO:0007669"/>
    <property type="project" value="TreeGrafter"/>
</dbReference>
<evidence type="ECO:0000256" key="6">
    <source>
        <dbReference type="PROSITE-ProRule" id="PRU00047"/>
    </source>
</evidence>
<dbReference type="Gene3D" id="4.10.60.10">
    <property type="entry name" value="Zinc finger, CCHC-type"/>
    <property type="match status" value="1"/>
</dbReference>
<evidence type="ECO:0000256" key="5">
    <source>
        <dbReference type="ARBA" id="ARBA00023306"/>
    </source>
</evidence>
<organism evidence="10 11">
    <name type="scientific">Ostreococcus lucimarinus (strain CCE9901)</name>
    <dbReference type="NCBI Taxonomy" id="436017"/>
    <lineage>
        <taxon>Eukaryota</taxon>
        <taxon>Viridiplantae</taxon>
        <taxon>Chlorophyta</taxon>
        <taxon>Mamiellophyceae</taxon>
        <taxon>Mamiellales</taxon>
        <taxon>Bathycoccaceae</taxon>
        <taxon>Ostreococcus</taxon>
    </lineage>
</organism>
<keyword evidence="5 7" id="KW-0131">Cell cycle</keyword>
<dbReference type="GO" id="GO:0031297">
    <property type="term" value="P:replication fork processing"/>
    <property type="evidence" value="ECO:0007669"/>
    <property type="project" value="UniProtKB-UniRule"/>
</dbReference>
<dbReference type="STRING" id="436017.A4RWQ4"/>
<feature type="region of interest" description="Disordered" evidence="8">
    <location>
        <begin position="176"/>
        <end position="354"/>
    </location>
</feature>
<sequence length="354" mass="38965">MSSKNKPCYKCGQGGHWAKDCTVPRERWISKEASDALKTREDGATTTTTDDVEGGARGEGSGDDRGARAEKRKSSAGTTRRPKFSVHDHLLGPNGLGAMYREFPEKFAARSKGEGHEEHDMNLLATMYKEWAVKMYPYAPAEETLARVDKLQSDKSVKMAVREFNELDFGGGVGEAVDAMERGENAGEGGEDIDFPDDDDDEAPATATVADDVDFPDDDVDFPDDDGFEEQDYVFDDDEDEDAARAMQEAEASGDDDDDEEEDEAVQGKRGKKIKGATDSTKNAFEKLAKKLGKDVPVANGEELNPNSMLSPQRKILRVRPKILDASSDEENEPPSEPARRRRAVHGMDDDEDE</sequence>
<keyword evidence="4 7" id="KW-0539">Nucleus</keyword>
<feature type="compositionally biased region" description="Acidic residues" evidence="8">
    <location>
        <begin position="211"/>
        <end position="242"/>
    </location>
</feature>
<dbReference type="SUPFAM" id="SSF57756">
    <property type="entry name" value="Retrovirus zinc finger-like domains"/>
    <property type="match status" value="1"/>
</dbReference>
<name>A4RWQ4_OSTLU</name>
<dbReference type="InterPro" id="IPR012923">
    <property type="entry name" value="Csm3"/>
</dbReference>
<dbReference type="EMBL" id="CP000584">
    <property type="protein sequence ID" value="ABO95662.1"/>
    <property type="molecule type" value="Genomic_DNA"/>
</dbReference>
<dbReference type="Pfam" id="PF07962">
    <property type="entry name" value="Swi3"/>
    <property type="match status" value="1"/>
</dbReference>
<feature type="region of interest" description="Disordered" evidence="8">
    <location>
        <begin position="1"/>
        <end position="91"/>
    </location>
</feature>
<dbReference type="InterPro" id="IPR001878">
    <property type="entry name" value="Znf_CCHC"/>
</dbReference>
<evidence type="ECO:0000256" key="3">
    <source>
        <dbReference type="ARBA" id="ARBA00022763"/>
    </source>
</evidence>
<dbReference type="eggNOG" id="KOG3004">
    <property type="taxonomic scope" value="Eukaryota"/>
</dbReference>
<keyword evidence="6" id="KW-0863">Zinc-finger</keyword>
<dbReference type="KEGG" id="olu:OSTLU_92669"/>
<feature type="compositionally biased region" description="Basic and acidic residues" evidence="8">
    <location>
        <begin position="17"/>
        <end position="43"/>
    </location>
</feature>
<evidence type="ECO:0000256" key="8">
    <source>
        <dbReference type="SAM" id="MobiDB-lite"/>
    </source>
</evidence>
<evidence type="ECO:0000256" key="1">
    <source>
        <dbReference type="ARBA" id="ARBA00004123"/>
    </source>
</evidence>
<evidence type="ECO:0000256" key="7">
    <source>
        <dbReference type="RuleBase" id="RU366049"/>
    </source>
</evidence>
<feature type="compositionally biased region" description="Basic and acidic residues" evidence="8">
    <location>
        <begin position="284"/>
        <end position="294"/>
    </location>
</feature>
<dbReference type="PANTHER" id="PTHR13220">
    <property type="entry name" value="TIMELESS INTERACTING-RELATED"/>
    <property type="match status" value="1"/>
</dbReference>
<dbReference type="AlphaFoldDB" id="A4RWQ4"/>
<feature type="compositionally biased region" description="Acidic residues" evidence="8">
    <location>
        <begin position="189"/>
        <end position="203"/>
    </location>
</feature>